<feature type="transmembrane region" description="Helical" evidence="5">
    <location>
        <begin position="122"/>
        <end position="144"/>
    </location>
</feature>
<dbReference type="Pfam" id="PF13903">
    <property type="entry name" value="Claudin_2"/>
    <property type="match status" value="1"/>
</dbReference>
<dbReference type="PANTHER" id="PTHR21215">
    <property type="entry name" value="LD36024P"/>
    <property type="match status" value="1"/>
</dbReference>
<reference evidence="6 8" key="2">
    <citation type="journal article" date="2013" name="Nature">
        <title>Insights into bilaterian evolution from three spiralian genomes.</title>
        <authorList>
            <person name="Simakov O."/>
            <person name="Marletaz F."/>
            <person name="Cho S.J."/>
            <person name="Edsinger-Gonzales E."/>
            <person name="Havlak P."/>
            <person name="Hellsten U."/>
            <person name="Kuo D.H."/>
            <person name="Larsson T."/>
            <person name="Lv J."/>
            <person name="Arendt D."/>
            <person name="Savage R."/>
            <person name="Osoegawa K."/>
            <person name="de Jong P."/>
            <person name="Grimwood J."/>
            <person name="Chapman J.A."/>
            <person name="Shapiro H."/>
            <person name="Aerts A."/>
            <person name="Otillar R.P."/>
            <person name="Terry A.Y."/>
            <person name="Boore J.L."/>
            <person name="Grigoriev I.V."/>
            <person name="Lindberg D.R."/>
            <person name="Seaver E.C."/>
            <person name="Weisblat D.A."/>
            <person name="Putnam N.H."/>
            <person name="Rokhsar D.S."/>
        </authorList>
    </citation>
    <scope>NUCLEOTIDE SEQUENCE</scope>
    <source>
        <strain evidence="6 8">I ESC-2004</strain>
    </source>
</reference>
<reference evidence="7" key="3">
    <citation type="submission" date="2015-06" db="UniProtKB">
        <authorList>
            <consortium name="EnsemblMetazoa"/>
        </authorList>
    </citation>
    <scope>IDENTIFICATION</scope>
</reference>
<dbReference type="Proteomes" id="UP000014760">
    <property type="component" value="Unassembled WGS sequence"/>
</dbReference>
<name>R7TH76_CAPTE</name>
<evidence type="ECO:0000256" key="5">
    <source>
        <dbReference type="SAM" id="Phobius"/>
    </source>
</evidence>
<dbReference type="OrthoDB" id="6126739at2759"/>
<dbReference type="EMBL" id="KB309904">
    <property type="protein sequence ID" value="ELT93064.1"/>
    <property type="molecule type" value="Genomic_DNA"/>
</dbReference>
<dbReference type="Gene3D" id="1.20.140.150">
    <property type="match status" value="1"/>
</dbReference>
<dbReference type="AlphaFoldDB" id="R7TH76"/>
<proteinExistence type="predicted"/>
<comment type="subcellular location">
    <subcellularLocation>
        <location evidence="1">Membrane</location>
        <topology evidence="1">Multi-pass membrane protein</topology>
    </subcellularLocation>
</comment>
<keyword evidence="3 5" id="KW-1133">Transmembrane helix</keyword>
<protein>
    <submittedName>
        <fullName evidence="6 7">Uncharacterized protein</fullName>
    </submittedName>
</protein>
<dbReference type="FunCoup" id="R7TH76">
    <property type="interactions" value="12"/>
</dbReference>
<evidence type="ECO:0000256" key="2">
    <source>
        <dbReference type="ARBA" id="ARBA00022692"/>
    </source>
</evidence>
<organism evidence="6">
    <name type="scientific">Capitella teleta</name>
    <name type="common">Polychaete worm</name>
    <dbReference type="NCBI Taxonomy" id="283909"/>
    <lineage>
        <taxon>Eukaryota</taxon>
        <taxon>Metazoa</taxon>
        <taxon>Spiralia</taxon>
        <taxon>Lophotrochozoa</taxon>
        <taxon>Annelida</taxon>
        <taxon>Polychaeta</taxon>
        <taxon>Sedentaria</taxon>
        <taxon>Scolecida</taxon>
        <taxon>Capitellidae</taxon>
        <taxon>Capitella</taxon>
    </lineage>
</organism>
<keyword evidence="8" id="KW-1185">Reference proteome</keyword>
<reference evidence="8" key="1">
    <citation type="submission" date="2012-12" db="EMBL/GenBank/DDBJ databases">
        <authorList>
            <person name="Hellsten U."/>
            <person name="Grimwood J."/>
            <person name="Chapman J.A."/>
            <person name="Shapiro H."/>
            <person name="Aerts A."/>
            <person name="Otillar R.P."/>
            <person name="Terry A.Y."/>
            <person name="Boore J.L."/>
            <person name="Simakov O."/>
            <person name="Marletaz F."/>
            <person name="Cho S.-J."/>
            <person name="Edsinger-Gonzales E."/>
            <person name="Havlak P."/>
            <person name="Kuo D.-H."/>
            <person name="Larsson T."/>
            <person name="Lv J."/>
            <person name="Arendt D."/>
            <person name="Savage R."/>
            <person name="Osoegawa K."/>
            <person name="de Jong P."/>
            <person name="Lindberg D.R."/>
            <person name="Seaver E.C."/>
            <person name="Weisblat D.A."/>
            <person name="Putnam N.H."/>
            <person name="Grigoriev I.V."/>
            <person name="Rokhsar D.S."/>
        </authorList>
    </citation>
    <scope>NUCLEOTIDE SEQUENCE</scope>
    <source>
        <strain evidence="8">I ESC-2004</strain>
    </source>
</reference>
<dbReference type="EMBL" id="AMQN01013017">
    <property type="status" value="NOT_ANNOTATED_CDS"/>
    <property type="molecule type" value="Genomic_DNA"/>
</dbReference>
<evidence type="ECO:0000256" key="3">
    <source>
        <dbReference type="ARBA" id="ARBA00022989"/>
    </source>
</evidence>
<dbReference type="GO" id="GO:0016020">
    <property type="term" value="C:membrane"/>
    <property type="evidence" value="ECO:0007669"/>
    <property type="project" value="UniProtKB-SubCell"/>
</dbReference>
<feature type="transmembrane region" description="Helical" evidence="5">
    <location>
        <begin position="156"/>
        <end position="175"/>
    </location>
</feature>
<keyword evidence="4 5" id="KW-0472">Membrane</keyword>
<evidence type="ECO:0000313" key="7">
    <source>
        <dbReference type="EnsemblMetazoa" id="CapteP229214"/>
    </source>
</evidence>
<feature type="transmembrane region" description="Helical" evidence="5">
    <location>
        <begin position="213"/>
        <end position="233"/>
    </location>
</feature>
<dbReference type="OMA" id="DSYCFNI"/>
<dbReference type="PANTHER" id="PTHR21215:SF0">
    <property type="entry name" value="LD36024P"/>
    <property type="match status" value="1"/>
</dbReference>
<accession>R7TH76</accession>
<evidence type="ECO:0000313" key="6">
    <source>
        <dbReference type="EMBL" id="ELT93064.1"/>
    </source>
</evidence>
<dbReference type="InterPro" id="IPR004031">
    <property type="entry name" value="PMP22/EMP/MP20/Claudin"/>
</dbReference>
<keyword evidence="2 5" id="KW-0812">Transmembrane</keyword>
<evidence type="ECO:0000313" key="8">
    <source>
        <dbReference type="Proteomes" id="UP000014760"/>
    </source>
</evidence>
<sequence length="313" mass="33839">MKKSSGMLTVAVIMVAMALGLVAIGLATENWLVTVVDRKALAPLVTSSALEVFDTSPYYYSRNRGLIRTCFPGSDLEFLDAFPNVVDGWCLYETGYEIPPNEDTIKFGSFYVYRYHLMRTQFALICISLLLLLISSLAVGSGCLKNDGSNTRIGAVLAAIGGFFVAVAMAIFHGIEYIENEKITTAGTGFPASYPTDAKYTLLDSYSRSSYGYSYFLSWIGALAAFIAALIGLCTSYDMSVQHGDKAEDDGLPLGSPPMAYGLQDAGYLGQDAGYPGMDAGYPDMDAGYPGQEAGYPGFTNYGYDAYNTYGRY</sequence>
<gene>
    <name evidence="6" type="ORF">CAPTEDRAFT_229214</name>
</gene>
<dbReference type="EnsemblMetazoa" id="CapteT229214">
    <property type="protein sequence ID" value="CapteP229214"/>
    <property type="gene ID" value="CapteG229214"/>
</dbReference>
<evidence type="ECO:0000256" key="4">
    <source>
        <dbReference type="ARBA" id="ARBA00023136"/>
    </source>
</evidence>
<dbReference type="HOGENOM" id="CLU_889192_0_0_1"/>
<evidence type="ECO:0000256" key="1">
    <source>
        <dbReference type="ARBA" id="ARBA00004141"/>
    </source>
</evidence>